<keyword evidence="2" id="KW-0732">Signal</keyword>
<organism evidence="3 4">
    <name type="scientific">Methylobacterium brachythecii</name>
    <dbReference type="NCBI Taxonomy" id="1176177"/>
    <lineage>
        <taxon>Bacteria</taxon>
        <taxon>Pseudomonadati</taxon>
        <taxon>Pseudomonadota</taxon>
        <taxon>Alphaproteobacteria</taxon>
        <taxon>Hyphomicrobiales</taxon>
        <taxon>Methylobacteriaceae</taxon>
        <taxon>Methylobacterium</taxon>
    </lineage>
</organism>
<feature type="chain" id="PRO_5031115332" evidence="2">
    <location>
        <begin position="19"/>
        <end position="895"/>
    </location>
</feature>
<dbReference type="AlphaFoldDB" id="A0A7W6ALL5"/>
<gene>
    <name evidence="3" type="ORF">GGR33_005250</name>
</gene>
<evidence type="ECO:0000313" key="3">
    <source>
        <dbReference type="EMBL" id="MBB3905708.1"/>
    </source>
</evidence>
<dbReference type="RefSeq" id="WP_183516053.1">
    <property type="nucleotide sequence ID" value="NZ_BSPG01000072.1"/>
</dbReference>
<proteinExistence type="predicted"/>
<dbReference type="PROSITE" id="PS51257">
    <property type="entry name" value="PROKAR_LIPOPROTEIN"/>
    <property type="match status" value="1"/>
</dbReference>
<reference evidence="3 4" key="1">
    <citation type="submission" date="2020-08" db="EMBL/GenBank/DDBJ databases">
        <title>Genomic Encyclopedia of Type Strains, Phase IV (KMG-IV): sequencing the most valuable type-strain genomes for metagenomic binning, comparative biology and taxonomic classification.</title>
        <authorList>
            <person name="Goeker M."/>
        </authorList>
    </citation>
    <scope>NUCLEOTIDE SEQUENCE [LARGE SCALE GENOMIC DNA]</scope>
    <source>
        <strain evidence="3 4">DSM 24105</strain>
    </source>
</reference>
<feature type="region of interest" description="Disordered" evidence="1">
    <location>
        <begin position="763"/>
        <end position="788"/>
    </location>
</feature>
<feature type="compositionally biased region" description="Basic and acidic residues" evidence="1">
    <location>
        <begin position="361"/>
        <end position="380"/>
    </location>
</feature>
<feature type="region of interest" description="Disordered" evidence="1">
    <location>
        <begin position="361"/>
        <end position="382"/>
    </location>
</feature>
<accession>A0A7W6ALL5</accession>
<evidence type="ECO:0000313" key="4">
    <source>
        <dbReference type="Proteomes" id="UP000517759"/>
    </source>
</evidence>
<dbReference type="EMBL" id="JACIDN010000021">
    <property type="protein sequence ID" value="MBB3905708.1"/>
    <property type="molecule type" value="Genomic_DNA"/>
</dbReference>
<feature type="signal peptide" evidence="2">
    <location>
        <begin position="1"/>
        <end position="18"/>
    </location>
</feature>
<protein>
    <submittedName>
        <fullName evidence="3">Tetratricopeptide (TPR) repeat protein</fullName>
    </submittedName>
</protein>
<sequence length="895" mass="99495">MRRAALAGCLLASMQACGSTTAASQEAVHVQLSYDSSPALDACARAIKQGGAQIGAEPVVVHLPTDGEAAAATRSKVKVITLEMPRRPGGFLNNMWRSSWEIVRTPFLFKDMDHFRRFQQSAMAKEIGSGTMVAYGGASHLFSFRTAISEPKHVAGQLIRGGSARAAYQEVGSLAEPDWKVDITRQYEDESKTIPAEVSAAAAAISDIRRDRNGLAAIEAPLLSASAMGLESITQFLNLSFSTVDPIVLDASSLLKRASRNQKPLVEQWMRTIALQCSDAVRLEEDNLVKHYRGLGKSVVPVNRAGFAQAGWTSGLKDLWFKPELDLLDAIVDLAWPANLKRPSKLVEKVDAETKKLLLESRDSRRKKHEEEEALKKQSESIDETGNQALASAWADIRPELADALAKLPPPVPSGLTAGWLKPERRPKLEIVSPAAAEMLAGEVTKILDPIRSCSAEDTGRSVCEERILGWLNIARVRSGQWSSWLPWKSVTRTVDRAVQLAMPPDNATPRERLRAAGILRDIADELAIIQGRPSLHLVDLVAGLDLSSLSAHIEKDGDKEISTNYSVFGIDSWIVRNYRDLGYVDRAKLHVKKAQQHLIALAAAGPIREEGDEQTHQQYASYQMWEMYLLVGDYQQAWQENIKYLRNSATFSENYCRYGRLTCAARIDMRRARFLAAETLIDHLIENNAPNSSKNWMGMFIDAVVSTDDGGLDTEKKRIVDRVRSAFSGTKEFEELDKGLSQFLNLTAAQRRIVGCGWKGCPENEDDEEPKAPYVSNDPPSYRQSDHPFDIAVTNRDWDKAKDWYDQVMQVNGSDRSNTYDMMFPLYADRIEGNYKRTSVYELGITLGGEAAIASNFAIMQHVLQKEQSDAKEADDDKLKTLNKIFNIIVRKTL</sequence>
<comment type="caution">
    <text evidence="3">The sequence shown here is derived from an EMBL/GenBank/DDBJ whole genome shotgun (WGS) entry which is preliminary data.</text>
</comment>
<name>A0A7W6ALL5_9HYPH</name>
<dbReference type="Proteomes" id="UP000517759">
    <property type="component" value="Unassembled WGS sequence"/>
</dbReference>
<evidence type="ECO:0000256" key="2">
    <source>
        <dbReference type="SAM" id="SignalP"/>
    </source>
</evidence>
<evidence type="ECO:0000256" key="1">
    <source>
        <dbReference type="SAM" id="MobiDB-lite"/>
    </source>
</evidence>